<dbReference type="EMBL" id="MPIN01000002">
    <property type="protein sequence ID" value="OJH41024.1"/>
    <property type="molecule type" value="Genomic_DNA"/>
</dbReference>
<dbReference type="PANTHER" id="PTHR12697:SF5">
    <property type="entry name" value="DEOXYHYPUSINE HYDROXYLASE"/>
    <property type="match status" value="1"/>
</dbReference>
<dbReference type="AlphaFoldDB" id="A0A1L9BFH4"/>
<sequence>MTASLLLLLLLSAGQPGSQGATGCWTACQRNVQDPALRARVCRTCLTSGRAESWLLELAEKPGPPAQAALRSALGDPNWRVRWGAVRAQAKLQSVLDRRMLADWVSDIPARDEVVACVTAARAAAAAGVSTASFLRDAGARGPAAAARVWEKRDAVRRALEVEVYAEDATLRGEALLHLATFLGRTPARVALEAMAQRPESADAAPASALLWVADKQNTSVGRLLLLEAKQPSDQVLINRLFGVYSQELEALQKGLSAPDVASRRATVQSLRLYGPLARRELERALGDEDSSIRQIAARALAQSEGLSLTEAAGRWLRTASTEPATRRAWWEVAAADKRCDSFLLEMARDTRLPPATRGEAVARLSECERLAKRHFEEVSTFLTDAQPQVRAGAVRALAQPRSALGDGAVAAALEDAAPEVVVAALFVVGQHRQKDRAEEVVALLDASSPEVRQAAIEALERLGRAQDVKPLARVLREDRVAAVRVAAAQALGLLGGPFAASALSQALSQDPDSHVQHVARKGLARLGFSPP</sequence>
<dbReference type="SMART" id="SM00567">
    <property type="entry name" value="EZ_HEAT"/>
    <property type="match status" value="5"/>
</dbReference>
<dbReference type="SUPFAM" id="SSF48371">
    <property type="entry name" value="ARM repeat"/>
    <property type="match status" value="1"/>
</dbReference>
<proteinExistence type="predicted"/>
<dbReference type="PANTHER" id="PTHR12697">
    <property type="entry name" value="PBS LYASE HEAT-LIKE PROTEIN"/>
    <property type="match status" value="1"/>
</dbReference>
<dbReference type="Proteomes" id="UP000182229">
    <property type="component" value="Unassembled WGS sequence"/>
</dbReference>
<dbReference type="InterPro" id="IPR004155">
    <property type="entry name" value="PBS_lyase_HEAT"/>
</dbReference>
<dbReference type="InterPro" id="IPR016024">
    <property type="entry name" value="ARM-type_fold"/>
</dbReference>
<feature type="signal peptide" evidence="1">
    <location>
        <begin position="1"/>
        <end position="20"/>
    </location>
</feature>
<reference evidence="3" key="1">
    <citation type="submission" date="2016-11" db="EMBL/GenBank/DDBJ databases">
        <authorList>
            <person name="Shukria A."/>
            <person name="Stevens D.C."/>
        </authorList>
    </citation>
    <scope>NUCLEOTIDE SEQUENCE [LARGE SCALE GENOMIC DNA]</scope>
    <source>
        <strain evidence="3">Cbfe23</strain>
    </source>
</reference>
<evidence type="ECO:0000256" key="1">
    <source>
        <dbReference type="SAM" id="SignalP"/>
    </source>
</evidence>
<dbReference type="Gene3D" id="1.25.10.10">
    <property type="entry name" value="Leucine-rich Repeat Variant"/>
    <property type="match status" value="2"/>
</dbReference>
<gene>
    <name evidence="2" type="ORF">BON30_08950</name>
</gene>
<organism evidence="2 3">
    <name type="scientific">Cystobacter ferrugineus</name>
    <dbReference type="NCBI Taxonomy" id="83449"/>
    <lineage>
        <taxon>Bacteria</taxon>
        <taxon>Pseudomonadati</taxon>
        <taxon>Myxococcota</taxon>
        <taxon>Myxococcia</taxon>
        <taxon>Myxococcales</taxon>
        <taxon>Cystobacterineae</taxon>
        <taxon>Archangiaceae</taxon>
        <taxon>Cystobacter</taxon>
    </lineage>
</organism>
<dbReference type="Pfam" id="PF13646">
    <property type="entry name" value="HEAT_2"/>
    <property type="match status" value="1"/>
</dbReference>
<dbReference type="RefSeq" id="WP_071897459.1">
    <property type="nucleotide sequence ID" value="NZ_MPIN01000002.1"/>
</dbReference>
<reference evidence="2 3" key="2">
    <citation type="submission" date="2016-12" db="EMBL/GenBank/DDBJ databases">
        <title>Draft Genome Sequence of Cystobacter ferrugineus Strain Cbfe23.</title>
        <authorList>
            <person name="Akbar S."/>
            <person name="Dowd S.E."/>
            <person name="Stevens D.C."/>
        </authorList>
    </citation>
    <scope>NUCLEOTIDE SEQUENCE [LARGE SCALE GENOMIC DNA]</scope>
    <source>
        <strain evidence="2 3">Cbfe23</strain>
    </source>
</reference>
<accession>A0A1L9BFH4</accession>
<dbReference type="STRING" id="83449.BON30_08950"/>
<keyword evidence="1" id="KW-0732">Signal</keyword>
<keyword evidence="3" id="KW-1185">Reference proteome</keyword>
<evidence type="ECO:0000313" key="2">
    <source>
        <dbReference type="EMBL" id="OJH41024.1"/>
    </source>
</evidence>
<protein>
    <recommendedName>
        <fullName evidence="4">PBS lyase</fullName>
    </recommendedName>
</protein>
<dbReference type="OrthoDB" id="5484014at2"/>
<comment type="caution">
    <text evidence="2">The sequence shown here is derived from an EMBL/GenBank/DDBJ whole genome shotgun (WGS) entry which is preliminary data.</text>
</comment>
<dbReference type="GO" id="GO:0016491">
    <property type="term" value="F:oxidoreductase activity"/>
    <property type="evidence" value="ECO:0007669"/>
    <property type="project" value="TreeGrafter"/>
</dbReference>
<evidence type="ECO:0000313" key="3">
    <source>
        <dbReference type="Proteomes" id="UP000182229"/>
    </source>
</evidence>
<name>A0A1L9BFH4_9BACT</name>
<evidence type="ECO:0008006" key="4">
    <source>
        <dbReference type="Google" id="ProtNLM"/>
    </source>
</evidence>
<feature type="chain" id="PRO_5012996227" description="PBS lyase" evidence="1">
    <location>
        <begin position="21"/>
        <end position="532"/>
    </location>
</feature>
<dbReference type="InterPro" id="IPR011989">
    <property type="entry name" value="ARM-like"/>
</dbReference>